<dbReference type="RefSeq" id="WP_245860901.1">
    <property type="nucleotide sequence ID" value="NZ_OBMT01000003.1"/>
</dbReference>
<evidence type="ECO:0000313" key="2">
    <source>
        <dbReference type="EMBL" id="SOC01899.1"/>
    </source>
</evidence>
<dbReference type="SUPFAM" id="SSF52980">
    <property type="entry name" value="Restriction endonuclease-like"/>
    <property type="match status" value="1"/>
</dbReference>
<dbReference type="InterPro" id="IPR003509">
    <property type="entry name" value="UPF0102_YraN-like"/>
</dbReference>
<dbReference type="InterPro" id="IPR011335">
    <property type="entry name" value="Restrct_endonuc-II-like"/>
</dbReference>
<keyword evidence="2" id="KW-0378">Hydrolase</keyword>
<dbReference type="GO" id="GO:0004519">
    <property type="term" value="F:endonuclease activity"/>
    <property type="evidence" value="ECO:0007669"/>
    <property type="project" value="UniProtKB-KW"/>
</dbReference>
<keyword evidence="2" id="KW-0255">Endonuclease</keyword>
<protein>
    <submittedName>
        <fullName evidence="2">Putative endonuclease</fullName>
    </submittedName>
</protein>
<dbReference type="GO" id="GO:0003676">
    <property type="term" value="F:nucleic acid binding"/>
    <property type="evidence" value="ECO:0007669"/>
    <property type="project" value="InterPro"/>
</dbReference>
<dbReference type="EMBL" id="OBMT01000003">
    <property type="protein sequence ID" value="SOC01899.1"/>
    <property type="molecule type" value="Genomic_DNA"/>
</dbReference>
<dbReference type="Gene3D" id="3.40.1350.10">
    <property type="match status" value="1"/>
</dbReference>
<dbReference type="InterPro" id="IPR011856">
    <property type="entry name" value="tRNA_endonuc-like_dom_sf"/>
</dbReference>
<comment type="similarity">
    <text evidence="1">Belongs to the UPF0102 family.</text>
</comment>
<name>A0A285S9T5_9RHOB</name>
<organism evidence="2 3">
    <name type="scientific">Rhodobacter maris</name>
    <dbReference type="NCBI Taxonomy" id="446682"/>
    <lineage>
        <taxon>Bacteria</taxon>
        <taxon>Pseudomonadati</taxon>
        <taxon>Pseudomonadota</taxon>
        <taxon>Alphaproteobacteria</taxon>
        <taxon>Rhodobacterales</taxon>
        <taxon>Rhodobacter group</taxon>
        <taxon>Rhodobacter</taxon>
    </lineage>
</organism>
<keyword evidence="2" id="KW-0540">Nuclease</keyword>
<evidence type="ECO:0000313" key="3">
    <source>
        <dbReference type="Proteomes" id="UP000219111"/>
    </source>
</evidence>
<sequence length="136" mass="15169">MSINVRWRSPAMDESRKHRGAMAHHAGASAEAQIEAHYHAEGFSTRARRWRGRHGGEIDLILCRGPLLVFVEVKRAATHAGAAEHLRPAQLRRIATSAAEFLALDPERTDADIRFDLALLDAQGEVEIIQNAHMFD</sequence>
<evidence type="ECO:0000256" key="1">
    <source>
        <dbReference type="ARBA" id="ARBA00006738"/>
    </source>
</evidence>
<accession>A0A285S9T5</accession>
<dbReference type="PANTHER" id="PTHR34039">
    <property type="entry name" value="UPF0102 PROTEIN YRAN"/>
    <property type="match status" value="1"/>
</dbReference>
<dbReference type="PANTHER" id="PTHR34039:SF1">
    <property type="entry name" value="UPF0102 PROTEIN YRAN"/>
    <property type="match status" value="1"/>
</dbReference>
<proteinExistence type="inferred from homology"/>
<gene>
    <name evidence="2" type="ORF">SAMN05877831_10329</name>
</gene>
<dbReference type="AlphaFoldDB" id="A0A285S9T5"/>
<dbReference type="Proteomes" id="UP000219111">
    <property type="component" value="Unassembled WGS sequence"/>
</dbReference>
<keyword evidence="3" id="KW-1185">Reference proteome</keyword>
<reference evidence="3" key="1">
    <citation type="submission" date="2017-08" db="EMBL/GenBank/DDBJ databases">
        <authorList>
            <person name="Varghese N."/>
            <person name="Submissions S."/>
        </authorList>
    </citation>
    <scope>NUCLEOTIDE SEQUENCE [LARGE SCALE GENOMIC DNA]</scope>
    <source>
        <strain evidence="3">JA276</strain>
    </source>
</reference>
<dbReference type="Pfam" id="PF02021">
    <property type="entry name" value="UPF0102"/>
    <property type="match status" value="1"/>
</dbReference>